<keyword evidence="11" id="KW-0282">Flagellum</keyword>
<dbReference type="GO" id="GO:0005829">
    <property type="term" value="C:cytosol"/>
    <property type="evidence" value="ECO:0007669"/>
    <property type="project" value="TreeGrafter"/>
</dbReference>
<sequence length="590" mass="60782">MSINSAMLAGVSGLIANSSALAAISDNIANVNTVGFKRSTSNFSTLVTSGTKNQAYSAGGVTATTHQFISQQGLTQSTTSNLDLSISGSGFFVTTEKAENLTAADTRSFTRAGSFQLDSLGYLRNDANLYLQGWLADPVSGTITPDPSDLTQLSSINVGSVGGTAEKTTRVGVNANLRSEQPVAAAVSYKVGTAGTPSFTNVATTPATTARSYDVIYSSTGIANPAGSGNNEYQVEIKENGVTIASGVVGYDAATGNIATSNLKPKGAAAGNGTTTDVDIDTAATPTTVSLADLGIDTDADAKLGKLYDPSTWSMSDYAKDTAKGVKPDFEIQIPLSDSKGGQRTVTLSLLKAPGPNQWYAELRAKPGDLANNANGQISTGIIEFTTDGKLKSTGGLFGTTSPTSITIKNSGYVDPPVTPPAVQPPAPPTWADGLGIDTQEVQIDLANAAGGLTQYNSQSVVQSVNTNGTAFGNLTNIEVDEDGYVSAIFDNGVTRRIAQVAIATFSNPNGLKGVNGNAYRVTNESGTYSLKAPGEGGSGVIAPSTLEASTVDLSQEFTGLITTQRAYSASSKIITTADQMLEELLNIKR</sequence>
<feature type="signal peptide" evidence="6">
    <location>
        <begin position="1"/>
        <end position="22"/>
    </location>
</feature>
<dbReference type="PANTHER" id="PTHR30435">
    <property type="entry name" value="FLAGELLAR PROTEIN"/>
    <property type="match status" value="1"/>
</dbReference>
<dbReference type="GO" id="GO:0071978">
    <property type="term" value="P:bacterial-type flagellum-dependent swarming motility"/>
    <property type="evidence" value="ECO:0007669"/>
    <property type="project" value="TreeGrafter"/>
</dbReference>
<feature type="domain" description="Flagellar basal body rod protein N-terminal" evidence="7">
    <location>
        <begin position="7"/>
        <end position="37"/>
    </location>
</feature>
<evidence type="ECO:0000259" key="9">
    <source>
        <dbReference type="Pfam" id="PF07559"/>
    </source>
</evidence>
<evidence type="ECO:0000259" key="8">
    <source>
        <dbReference type="Pfam" id="PF06429"/>
    </source>
</evidence>
<evidence type="ECO:0000256" key="1">
    <source>
        <dbReference type="ARBA" id="ARBA00004117"/>
    </source>
</evidence>
<proteinExistence type="inferred from homology"/>
<dbReference type="PROSITE" id="PS00588">
    <property type="entry name" value="FLAGELLA_BB_ROD"/>
    <property type="match status" value="1"/>
</dbReference>
<dbReference type="Pfam" id="PF06429">
    <property type="entry name" value="Flg_bbr_C"/>
    <property type="match status" value="1"/>
</dbReference>
<dbReference type="InterPro" id="IPR020013">
    <property type="entry name" value="Flagellar_FlgE/F/G"/>
</dbReference>
<keyword evidence="4 5" id="KW-0975">Bacterial flagellum</keyword>
<dbReference type="NCBIfam" id="TIGR03506">
    <property type="entry name" value="FlgEFG_subfam"/>
    <property type="match status" value="2"/>
</dbReference>
<feature type="domain" description="Flagellar hook protein FlgE D2" evidence="9">
    <location>
        <begin position="338"/>
        <end position="469"/>
    </location>
</feature>
<evidence type="ECO:0000259" key="10">
    <source>
        <dbReference type="Pfam" id="PF22367"/>
    </source>
</evidence>
<name>A0A258D1I6_CAUVI</name>
<feature type="domain" description="Flagellar basal-body/hook protein C-terminal" evidence="8">
    <location>
        <begin position="546"/>
        <end position="588"/>
    </location>
</feature>
<dbReference type="SUPFAM" id="SSF117143">
    <property type="entry name" value="Flagellar hook protein flgE"/>
    <property type="match status" value="1"/>
</dbReference>
<comment type="caution">
    <text evidence="11">The sequence shown here is derived from an EMBL/GenBank/DDBJ whole genome shotgun (WGS) entry which is preliminary data.</text>
</comment>
<evidence type="ECO:0000256" key="5">
    <source>
        <dbReference type="RuleBase" id="RU362116"/>
    </source>
</evidence>
<evidence type="ECO:0000256" key="6">
    <source>
        <dbReference type="SAM" id="SignalP"/>
    </source>
</evidence>
<dbReference type="EMBL" id="NCDQ01000230">
    <property type="protein sequence ID" value="OYX01661.1"/>
    <property type="molecule type" value="Genomic_DNA"/>
</dbReference>
<dbReference type="GO" id="GO:0009425">
    <property type="term" value="C:bacterial-type flagellum basal body"/>
    <property type="evidence" value="ECO:0007669"/>
    <property type="project" value="UniProtKB-SubCell"/>
</dbReference>
<evidence type="ECO:0000256" key="3">
    <source>
        <dbReference type="ARBA" id="ARBA00019015"/>
    </source>
</evidence>
<feature type="domain" description="Flagellar hook protein FlgE third" evidence="10">
    <location>
        <begin position="190"/>
        <end position="309"/>
    </location>
</feature>
<keyword evidence="6" id="KW-0732">Signal</keyword>
<evidence type="ECO:0000313" key="11">
    <source>
        <dbReference type="EMBL" id="OYX01661.1"/>
    </source>
</evidence>
<dbReference type="InterPro" id="IPR037925">
    <property type="entry name" value="FlgE/F/G-like"/>
</dbReference>
<evidence type="ECO:0000259" key="7">
    <source>
        <dbReference type="Pfam" id="PF00460"/>
    </source>
</evidence>
<dbReference type="Proteomes" id="UP000215616">
    <property type="component" value="Unassembled WGS sequence"/>
</dbReference>
<dbReference type="InterPro" id="IPR053592">
    <property type="entry name" value="Flagellar_basal_body_rod"/>
</dbReference>
<evidence type="ECO:0000256" key="2">
    <source>
        <dbReference type="ARBA" id="ARBA00009677"/>
    </source>
</evidence>
<keyword evidence="11" id="KW-0969">Cilium</keyword>
<comment type="similarity">
    <text evidence="2 5">Belongs to the flagella basal body rod proteins family.</text>
</comment>
<comment type="function">
    <text evidence="5">A flexible structure which links the flagellar filament to the drive apparatus in the basal body.</text>
</comment>
<protein>
    <recommendedName>
        <fullName evidence="3 5">Flagellar hook protein FlgE</fullName>
    </recommendedName>
</protein>
<comment type="subcellular location">
    <subcellularLocation>
        <location evidence="1 5">Bacterial flagellum basal body</location>
    </subcellularLocation>
</comment>
<feature type="chain" id="PRO_5013237357" description="Flagellar hook protein FlgE" evidence="6">
    <location>
        <begin position="23"/>
        <end position="590"/>
    </location>
</feature>
<keyword evidence="11" id="KW-0966">Cell projection</keyword>
<dbReference type="Pfam" id="PF00460">
    <property type="entry name" value="Flg_bb_rod"/>
    <property type="match status" value="1"/>
</dbReference>
<gene>
    <name evidence="11" type="ORF">B7Z12_13675</name>
</gene>
<evidence type="ECO:0000256" key="4">
    <source>
        <dbReference type="ARBA" id="ARBA00023143"/>
    </source>
</evidence>
<dbReference type="InterPro" id="IPR001444">
    <property type="entry name" value="Flag_bb_rod_N"/>
</dbReference>
<accession>A0A258D1I6</accession>
<dbReference type="InterPro" id="IPR011491">
    <property type="entry name" value="FlgE_D2"/>
</dbReference>
<reference evidence="11 12" key="1">
    <citation type="submission" date="2017-03" db="EMBL/GenBank/DDBJ databases">
        <title>Lifting the veil on microbial sulfur biogeochemistry in mining wastewaters.</title>
        <authorList>
            <person name="Kantor R.S."/>
            <person name="Colenbrander Nelson T."/>
            <person name="Marshall S."/>
            <person name="Bennett D."/>
            <person name="Apte S."/>
            <person name="Camacho D."/>
            <person name="Thomas B.C."/>
            <person name="Warren L.A."/>
            <person name="Banfield J.F."/>
        </authorList>
    </citation>
    <scope>NUCLEOTIDE SEQUENCE [LARGE SCALE GENOMIC DNA]</scope>
    <source>
        <strain evidence="11">32-67-7</strain>
    </source>
</reference>
<organism evidence="11 12">
    <name type="scientific">Caulobacter vibrioides</name>
    <name type="common">Caulobacter crescentus</name>
    <dbReference type="NCBI Taxonomy" id="155892"/>
    <lineage>
        <taxon>Bacteria</taxon>
        <taxon>Pseudomonadati</taxon>
        <taxon>Pseudomonadota</taxon>
        <taxon>Alphaproteobacteria</taxon>
        <taxon>Caulobacterales</taxon>
        <taxon>Caulobacteraceae</taxon>
        <taxon>Caulobacter</taxon>
    </lineage>
</organism>
<dbReference type="Pfam" id="PF22367">
    <property type="entry name" value="FlgE_3rd"/>
    <property type="match status" value="1"/>
</dbReference>
<dbReference type="InterPro" id="IPR055069">
    <property type="entry name" value="FlgE_third"/>
</dbReference>
<dbReference type="AlphaFoldDB" id="A0A258D1I6"/>
<dbReference type="PANTHER" id="PTHR30435:SF1">
    <property type="entry name" value="FLAGELLAR HOOK PROTEIN FLGE"/>
    <property type="match status" value="1"/>
</dbReference>
<dbReference type="GO" id="GO:0009424">
    <property type="term" value="C:bacterial-type flagellum hook"/>
    <property type="evidence" value="ECO:0007669"/>
    <property type="project" value="TreeGrafter"/>
</dbReference>
<evidence type="ECO:0000313" key="12">
    <source>
        <dbReference type="Proteomes" id="UP000215616"/>
    </source>
</evidence>
<dbReference type="InterPro" id="IPR019776">
    <property type="entry name" value="Flagellar_basal_body_rod_CS"/>
</dbReference>
<dbReference type="NCBIfam" id="NF040922">
    <property type="entry name" value="flgE_Caulobact"/>
    <property type="match status" value="1"/>
</dbReference>
<dbReference type="Pfam" id="PF07559">
    <property type="entry name" value="FlgE_D2"/>
    <property type="match status" value="1"/>
</dbReference>
<dbReference type="InterPro" id="IPR010930">
    <property type="entry name" value="Flg_bb/hook_C_dom"/>
</dbReference>